<protein>
    <submittedName>
        <fullName evidence="3">Uncharacterized protein</fullName>
    </submittedName>
</protein>
<dbReference type="Gene3D" id="1.25.40.20">
    <property type="entry name" value="Ankyrin repeat-containing domain"/>
    <property type="match status" value="1"/>
</dbReference>
<dbReference type="Pfam" id="PF12796">
    <property type="entry name" value="Ank_2"/>
    <property type="match status" value="1"/>
</dbReference>
<dbReference type="InterPro" id="IPR036770">
    <property type="entry name" value="Ankyrin_rpt-contain_sf"/>
</dbReference>
<dbReference type="GO" id="GO:1990166">
    <property type="term" value="P:protein localization to site of double-strand break"/>
    <property type="evidence" value="ECO:0007669"/>
    <property type="project" value="TreeGrafter"/>
</dbReference>
<dbReference type="Proteomes" id="UP000007875">
    <property type="component" value="Unassembled WGS sequence"/>
</dbReference>
<proteinExistence type="predicted"/>
<dbReference type="GO" id="GO:0005634">
    <property type="term" value="C:nucleus"/>
    <property type="evidence" value="ECO:0007669"/>
    <property type="project" value="TreeGrafter"/>
</dbReference>
<feature type="repeat" description="ANK" evidence="1">
    <location>
        <begin position="78"/>
        <end position="102"/>
    </location>
</feature>
<name>H2YSY9_CIOSA</name>
<evidence type="ECO:0000256" key="1">
    <source>
        <dbReference type="PROSITE-ProRule" id="PRU00023"/>
    </source>
</evidence>
<dbReference type="GO" id="GO:2000781">
    <property type="term" value="P:positive regulation of double-strand break repair"/>
    <property type="evidence" value="ECO:0007669"/>
    <property type="project" value="InterPro"/>
</dbReference>
<feature type="compositionally biased region" description="Polar residues" evidence="2">
    <location>
        <begin position="47"/>
        <end position="61"/>
    </location>
</feature>
<dbReference type="InterPro" id="IPR002110">
    <property type="entry name" value="Ankyrin_rpt"/>
</dbReference>
<dbReference type="Ensembl" id="ENSCSAVT00000008558.1">
    <property type="protein sequence ID" value="ENSCSAVP00000008449.1"/>
    <property type="gene ID" value="ENSCSAVG00000005017.1"/>
</dbReference>
<reference evidence="3" key="2">
    <citation type="submission" date="2025-08" db="UniProtKB">
        <authorList>
            <consortium name="Ensembl"/>
        </authorList>
    </citation>
    <scope>IDENTIFICATION</scope>
</reference>
<dbReference type="PROSITE" id="PS50088">
    <property type="entry name" value="ANK_REPEAT"/>
    <property type="match status" value="1"/>
</dbReference>
<keyword evidence="4" id="KW-1185">Reference proteome</keyword>
<reference evidence="4" key="1">
    <citation type="submission" date="2003-08" db="EMBL/GenBank/DDBJ databases">
        <authorList>
            <person name="Birren B."/>
            <person name="Nusbaum C."/>
            <person name="Abebe A."/>
            <person name="Abouelleil A."/>
            <person name="Adekoya E."/>
            <person name="Ait-zahra M."/>
            <person name="Allen N."/>
            <person name="Allen T."/>
            <person name="An P."/>
            <person name="Anderson M."/>
            <person name="Anderson S."/>
            <person name="Arachchi H."/>
            <person name="Armbruster J."/>
            <person name="Bachantsang P."/>
            <person name="Baldwin J."/>
            <person name="Barry A."/>
            <person name="Bayul T."/>
            <person name="Blitshsteyn B."/>
            <person name="Bloom T."/>
            <person name="Blye J."/>
            <person name="Boguslavskiy L."/>
            <person name="Borowsky M."/>
            <person name="Boukhgalter B."/>
            <person name="Brunache A."/>
            <person name="Butler J."/>
            <person name="Calixte N."/>
            <person name="Calvo S."/>
            <person name="Camarata J."/>
            <person name="Campo K."/>
            <person name="Chang J."/>
            <person name="Cheshatsang Y."/>
            <person name="Citroen M."/>
            <person name="Collymore A."/>
            <person name="Considine T."/>
            <person name="Cook A."/>
            <person name="Cooke P."/>
            <person name="Corum B."/>
            <person name="Cuomo C."/>
            <person name="David R."/>
            <person name="Dawoe T."/>
            <person name="Degray S."/>
            <person name="Dodge S."/>
            <person name="Dooley K."/>
            <person name="Dorje P."/>
            <person name="Dorjee K."/>
            <person name="Dorris L."/>
            <person name="Duffey N."/>
            <person name="Dupes A."/>
            <person name="Elkins T."/>
            <person name="Engels R."/>
            <person name="Erickson J."/>
            <person name="Farina A."/>
            <person name="Faro S."/>
            <person name="Ferreira P."/>
            <person name="Fischer H."/>
            <person name="Fitzgerald M."/>
            <person name="Foley K."/>
            <person name="Gage D."/>
            <person name="Galagan J."/>
            <person name="Gearin G."/>
            <person name="Gnerre S."/>
            <person name="Gnirke A."/>
            <person name="Goyette A."/>
            <person name="Graham J."/>
            <person name="Grandbois E."/>
            <person name="Gyaltsen K."/>
            <person name="Hafez N."/>
            <person name="Hagopian D."/>
            <person name="Hagos B."/>
            <person name="Hall J."/>
            <person name="Hatcher B."/>
            <person name="Heller A."/>
            <person name="Higgins H."/>
            <person name="Honan T."/>
            <person name="Horn A."/>
            <person name="Houde N."/>
            <person name="Hughes L."/>
            <person name="Hulme W."/>
            <person name="Husby E."/>
            <person name="Iliev I."/>
            <person name="Jaffe D."/>
            <person name="Jones C."/>
            <person name="Kamal M."/>
            <person name="Kamat A."/>
            <person name="Kamvysselis M."/>
            <person name="Karlsson E."/>
            <person name="Kells C."/>
            <person name="Kieu A."/>
            <person name="Kisner P."/>
            <person name="Kodira C."/>
            <person name="Kulbokas E."/>
            <person name="Labutti K."/>
            <person name="Lama D."/>
            <person name="Landers T."/>
            <person name="Leger J."/>
            <person name="Levine S."/>
            <person name="Lewis D."/>
            <person name="Lewis T."/>
            <person name="Lindblad-toh K."/>
            <person name="Liu X."/>
            <person name="Lokyitsang T."/>
            <person name="Lokyitsang Y."/>
            <person name="Lucien O."/>
            <person name="Lui A."/>
            <person name="Ma L.J."/>
            <person name="Mabbitt R."/>
            <person name="Macdonald J."/>
            <person name="Maclean C."/>
            <person name="Major J."/>
            <person name="Manning J."/>
            <person name="Marabella R."/>
            <person name="Maru K."/>
            <person name="Matthews C."/>
            <person name="Mauceli E."/>
            <person name="Mccarthy M."/>
            <person name="Mcdonough S."/>
            <person name="Mcghee T."/>
            <person name="Meldrim J."/>
            <person name="Meneus L."/>
            <person name="Mesirov J."/>
            <person name="Mihalev A."/>
            <person name="Mihova T."/>
            <person name="Mikkelsen T."/>
            <person name="Mlenga V."/>
            <person name="Moru K."/>
            <person name="Mozes J."/>
            <person name="Mulrain L."/>
            <person name="Munson G."/>
            <person name="Naylor J."/>
            <person name="Newes C."/>
            <person name="Nguyen C."/>
            <person name="Nguyen N."/>
            <person name="Nguyen T."/>
            <person name="Nicol R."/>
            <person name="Nielsen C."/>
            <person name="Nizzari M."/>
            <person name="Norbu C."/>
            <person name="Norbu N."/>
            <person name="O'donnell P."/>
            <person name="Okoawo O."/>
            <person name="O'leary S."/>
            <person name="Omotosho B."/>
            <person name="O'neill K."/>
            <person name="Osman S."/>
            <person name="Parker S."/>
            <person name="Perrin D."/>
            <person name="Phunkhang P."/>
            <person name="Piqani B."/>
            <person name="Purcell S."/>
            <person name="Rachupka T."/>
            <person name="Ramasamy U."/>
            <person name="Rameau R."/>
            <person name="Ray V."/>
            <person name="Raymond C."/>
            <person name="Retta R."/>
            <person name="Richardson S."/>
            <person name="Rise C."/>
            <person name="Rodriguez J."/>
            <person name="Rogers J."/>
            <person name="Rogov P."/>
            <person name="Rutman M."/>
            <person name="Schupbach R."/>
            <person name="Seaman C."/>
            <person name="Settipalli S."/>
            <person name="Sharpe T."/>
            <person name="Sheridan J."/>
            <person name="Sherpa N."/>
            <person name="Shi J."/>
            <person name="Smirnov S."/>
            <person name="Smith C."/>
            <person name="Sougnez C."/>
            <person name="Spencer B."/>
            <person name="Stalker J."/>
            <person name="Stange-thomann N."/>
            <person name="Stavropoulos S."/>
            <person name="Stetson K."/>
            <person name="Stone C."/>
            <person name="Stone S."/>
            <person name="Stubbs M."/>
            <person name="Talamas J."/>
            <person name="Tchuinga P."/>
            <person name="Tenzing P."/>
            <person name="Tesfaye S."/>
            <person name="Theodore J."/>
            <person name="Thoulutsang Y."/>
            <person name="Topham K."/>
            <person name="Towey S."/>
            <person name="Tsamla T."/>
            <person name="Tsomo N."/>
            <person name="Vallee D."/>
            <person name="Vassiliev H."/>
            <person name="Venkataraman V."/>
            <person name="Vinson J."/>
            <person name="Vo A."/>
            <person name="Wade C."/>
            <person name="Wang S."/>
            <person name="Wangchuk T."/>
            <person name="Wangdi T."/>
            <person name="Whittaker C."/>
            <person name="Wilkinson J."/>
            <person name="Wu Y."/>
            <person name="Wyman D."/>
            <person name="Yadav S."/>
            <person name="Yang S."/>
            <person name="Yang X."/>
            <person name="Yeager S."/>
            <person name="Yee E."/>
            <person name="Young G."/>
            <person name="Zainoun J."/>
            <person name="Zembeck L."/>
            <person name="Zimmer A."/>
            <person name="Zody M."/>
            <person name="Lander E."/>
        </authorList>
    </citation>
    <scope>NUCLEOTIDE SEQUENCE [LARGE SCALE GENOMIC DNA]</scope>
</reference>
<dbReference type="SMART" id="SM00248">
    <property type="entry name" value="ANK"/>
    <property type="match status" value="2"/>
</dbReference>
<dbReference type="GO" id="GO:0006974">
    <property type="term" value="P:DNA damage response"/>
    <property type="evidence" value="ECO:0007669"/>
    <property type="project" value="TreeGrafter"/>
</dbReference>
<dbReference type="eggNOG" id="KOG0504">
    <property type="taxonomic scope" value="Eukaryota"/>
</dbReference>
<dbReference type="SUPFAM" id="SSF48403">
    <property type="entry name" value="Ankyrin repeat"/>
    <property type="match status" value="1"/>
</dbReference>
<dbReference type="GeneTree" id="ENSGT00930000152187"/>
<organism evidence="3 4">
    <name type="scientific">Ciona savignyi</name>
    <name type="common">Pacific transparent sea squirt</name>
    <dbReference type="NCBI Taxonomy" id="51511"/>
    <lineage>
        <taxon>Eukaryota</taxon>
        <taxon>Metazoa</taxon>
        <taxon>Chordata</taxon>
        <taxon>Tunicata</taxon>
        <taxon>Ascidiacea</taxon>
        <taxon>Phlebobranchia</taxon>
        <taxon>Cionidae</taxon>
        <taxon>Ciona</taxon>
    </lineage>
</organism>
<sequence>MILEIPGVDPNARDNAGWTPISEACNRGHVDCVRQLLKLPLAPMTSKPASSVHTSSNSMPENRSPPKLEIDLLACPEEGVTPLHDALRNGHVSVAELLLEKGGVDLLHVPDKAGKTPIDVSHNQEIVSSIIVTACSIACNQRLGSLDPATSPESTSDRVCSSEDKRREMYKKMLPPDSLMSSDSWIDACNRYVMLVRHLLHTYVTETSLVTFLCYLDTPEVDYDGASDHVTDDVNDSQSSFYEITHYSKESASDVTDAKLRRYEQDVYYVLKWPEIERNFQEHMSKLLPPDSCYLPQTFNVFQGELMDRIKSLFQ</sequence>
<dbReference type="PROSITE" id="PS50297">
    <property type="entry name" value="ANK_REP_REGION"/>
    <property type="match status" value="1"/>
</dbReference>
<evidence type="ECO:0000313" key="4">
    <source>
        <dbReference type="Proteomes" id="UP000007875"/>
    </source>
</evidence>
<dbReference type="AlphaFoldDB" id="H2YSY9"/>
<dbReference type="GO" id="GO:0035861">
    <property type="term" value="C:site of double-strand break"/>
    <property type="evidence" value="ECO:0007669"/>
    <property type="project" value="TreeGrafter"/>
</dbReference>
<dbReference type="PANTHER" id="PTHR46677:SF1">
    <property type="entry name" value="SMC5-SMC6 COMPLEX LOCALIZATION FACTOR PROTEIN 1"/>
    <property type="match status" value="1"/>
</dbReference>
<dbReference type="STRING" id="51511.ENSCSAVP00000008449"/>
<feature type="region of interest" description="Disordered" evidence="2">
    <location>
        <begin position="44"/>
        <end position="66"/>
    </location>
</feature>
<evidence type="ECO:0000313" key="3">
    <source>
        <dbReference type="Ensembl" id="ENSCSAVP00000008449.1"/>
    </source>
</evidence>
<evidence type="ECO:0000256" key="2">
    <source>
        <dbReference type="SAM" id="MobiDB-lite"/>
    </source>
</evidence>
<reference evidence="3" key="3">
    <citation type="submission" date="2025-09" db="UniProtKB">
        <authorList>
            <consortium name="Ensembl"/>
        </authorList>
    </citation>
    <scope>IDENTIFICATION</scope>
</reference>
<dbReference type="InParanoid" id="H2YSY9"/>
<dbReference type="PANTHER" id="PTHR46677">
    <property type="entry name" value="SMC5-SMC6 COMPLEX LOCALIZATION FACTOR PROTEIN 1"/>
    <property type="match status" value="1"/>
</dbReference>
<dbReference type="InterPro" id="IPR042479">
    <property type="entry name" value="Slf1"/>
</dbReference>
<accession>H2YSY9</accession>
<dbReference type="HOGENOM" id="CLU_882650_0_0_1"/>
<keyword evidence="1" id="KW-0040">ANK repeat</keyword>